<reference evidence="2" key="1">
    <citation type="submission" date="2020-02" db="EMBL/GenBank/DDBJ databases">
        <authorList>
            <person name="Meier V. D."/>
        </authorList>
    </citation>
    <scope>NUCLEOTIDE SEQUENCE</scope>
    <source>
        <strain evidence="2">AVDCRST_MAG85</strain>
    </source>
</reference>
<feature type="compositionally biased region" description="Basic residues" evidence="1">
    <location>
        <begin position="33"/>
        <end position="43"/>
    </location>
</feature>
<gene>
    <name evidence="2" type="ORF">AVDCRST_MAG85-2391</name>
</gene>
<keyword evidence="2" id="KW-0436">Ligase</keyword>
<feature type="compositionally biased region" description="Basic and acidic residues" evidence="1">
    <location>
        <begin position="44"/>
        <end position="54"/>
    </location>
</feature>
<proteinExistence type="predicted"/>
<feature type="compositionally biased region" description="Basic and acidic residues" evidence="1">
    <location>
        <begin position="1"/>
        <end position="11"/>
    </location>
</feature>
<name>A0A6J4T1Z8_9ACTN</name>
<dbReference type="EMBL" id="CADCVT010000260">
    <property type="protein sequence ID" value="CAA9511968.1"/>
    <property type="molecule type" value="Genomic_DNA"/>
</dbReference>
<sequence>EARQGGDRVPDRCQGVGRRWRQGLPRRADRGRARGRLRGRRARGREVLLRRDGLPRALPARPAPRRGPDHRRQARQHDPPRR</sequence>
<protein>
    <submittedName>
        <fullName evidence="2">Biotin carboxylase of acetyl-CoA carboxylase / Biotin carboxyl carrier protein of acetyl-CoA carboxylase</fullName>
        <ecNumber evidence="2">6.3.4.14</ecNumber>
    </submittedName>
</protein>
<accession>A0A6J4T1Z8</accession>
<feature type="compositionally biased region" description="Basic and acidic residues" evidence="1">
    <location>
        <begin position="66"/>
        <end position="82"/>
    </location>
</feature>
<dbReference type="AlphaFoldDB" id="A0A6J4T1Z8"/>
<evidence type="ECO:0000313" key="2">
    <source>
        <dbReference type="EMBL" id="CAA9511968.1"/>
    </source>
</evidence>
<feature type="non-terminal residue" evidence="2">
    <location>
        <position position="1"/>
    </location>
</feature>
<dbReference type="GO" id="GO:0004075">
    <property type="term" value="F:biotin carboxylase activity"/>
    <property type="evidence" value="ECO:0007669"/>
    <property type="project" value="UniProtKB-EC"/>
</dbReference>
<evidence type="ECO:0000256" key="1">
    <source>
        <dbReference type="SAM" id="MobiDB-lite"/>
    </source>
</evidence>
<feature type="non-terminal residue" evidence="2">
    <location>
        <position position="82"/>
    </location>
</feature>
<feature type="region of interest" description="Disordered" evidence="1">
    <location>
        <begin position="1"/>
        <end position="82"/>
    </location>
</feature>
<dbReference type="EC" id="6.3.4.14" evidence="2"/>
<organism evidence="2">
    <name type="scientific">uncultured Solirubrobacteraceae bacterium</name>
    <dbReference type="NCBI Taxonomy" id="1162706"/>
    <lineage>
        <taxon>Bacteria</taxon>
        <taxon>Bacillati</taxon>
        <taxon>Actinomycetota</taxon>
        <taxon>Thermoleophilia</taxon>
        <taxon>Solirubrobacterales</taxon>
        <taxon>Solirubrobacteraceae</taxon>
        <taxon>environmental samples</taxon>
    </lineage>
</organism>